<evidence type="ECO:0000256" key="1">
    <source>
        <dbReference type="SAM" id="Phobius"/>
    </source>
</evidence>
<feature type="transmembrane region" description="Helical" evidence="1">
    <location>
        <begin position="6"/>
        <end position="22"/>
    </location>
</feature>
<keyword evidence="1" id="KW-1133">Transmembrane helix</keyword>
<name>A0A1J4TU29_9BACT</name>
<reference evidence="3 4" key="1">
    <citation type="journal article" date="2016" name="Environ. Microbiol.">
        <title>Genomic resolution of a cold subsurface aquifer community provides metabolic insights for novel microbes adapted to high CO concentrations.</title>
        <authorList>
            <person name="Probst A.J."/>
            <person name="Castelle C.J."/>
            <person name="Singh A."/>
            <person name="Brown C.T."/>
            <person name="Anantharaman K."/>
            <person name="Sharon I."/>
            <person name="Hug L.A."/>
            <person name="Burstein D."/>
            <person name="Emerson J.B."/>
            <person name="Thomas B.C."/>
            <person name="Banfield J.F."/>
        </authorList>
    </citation>
    <scope>NUCLEOTIDE SEQUENCE [LARGE SCALE GENOMIC DNA]</scope>
    <source>
        <strain evidence="3">CG1_02_37_22</strain>
    </source>
</reference>
<evidence type="ECO:0000313" key="4">
    <source>
        <dbReference type="Proteomes" id="UP000183120"/>
    </source>
</evidence>
<dbReference type="Proteomes" id="UP000183120">
    <property type="component" value="Unassembled WGS sequence"/>
</dbReference>
<evidence type="ECO:0000259" key="2">
    <source>
        <dbReference type="Pfam" id="PF09992"/>
    </source>
</evidence>
<sequence length="274" mass="31266">MQTTKLFFTIIIFILIGIFLLVKGKQPNDETQIVLPIITSVTSNPEDRPDVNPNNIEITYENDKYVIDYLQIPKRAKLNLIANFEEKESGLTLANKFNCDYAINGGFYQKNDKPLGLFITNGEKYGELTASSIANGFFWEDKNGDRFIGKNLPVDFNKQQFILQTGPYIHAGEYKLKMVRDEKSRRMLLAVDSGNLLYFVSIYMKDSLYEGPYLSDVPNIFSKEEVQKKLKINSLLNLDGGTASFFYMKGNQSYYILSELTSIGSLFCLNNPRN</sequence>
<dbReference type="Pfam" id="PF09992">
    <property type="entry name" value="NAGPA"/>
    <property type="match status" value="1"/>
</dbReference>
<feature type="domain" description="Phosphodiester glycosidase" evidence="2">
    <location>
        <begin position="98"/>
        <end position="250"/>
    </location>
</feature>
<protein>
    <recommendedName>
        <fullName evidence="2">Phosphodiester glycosidase domain-containing protein</fullName>
    </recommendedName>
</protein>
<dbReference type="EMBL" id="MNUY01000054">
    <property type="protein sequence ID" value="OIO13607.1"/>
    <property type="molecule type" value="Genomic_DNA"/>
</dbReference>
<dbReference type="AlphaFoldDB" id="A0A1J4TU29"/>
<keyword evidence="1" id="KW-0812">Transmembrane</keyword>
<keyword evidence="1" id="KW-0472">Membrane</keyword>
<organism evidence="3 4">
    <name type="scientific">Candidatus Gottesmanbacteria bacterium CG1_02_37_22</name>
    <dbReference type="NCBI Taxonomy" id="1805209"/>
    <lineage>
        <taxon>Bacteria</taxon>
        <taxon>Candidatus Gottesmaniibacteriota</taxon>
    </lineage>
</organism>
<accession>A0A1J4TU29</accession>
<gene>
    <name evidence="3" type="ORF">AUJ73_03540</name>
</gene>
<dbReference type="InterPro" id="IPR018711">
    <property type="entry name" value="NAGPA"/>
</dbReference>
<proteinExistence type="predicted"/>
<dbReference type="STRING" id="1805209.AUJ73_03540"/>
<evidence type="ECO:0000313" key="3">
    <source>
        <dbReference type="EMBL" id="OIO13607.1"/>
    </source>
</evidence>
<comment type="caution">
    <text evidence="3">The sequence shown here is derived from an EMBL/GenBank/DDBJ whole genome shotgun (WGS) entry which is preliminary data.</text>
</comment>